<sequence>MEREQIEERDRATDGWTVVSPRRRRARRLVRDKTDSPGTKGITTCYVNNLPEDIGEREALKMRSVWRINLETFGLDHTKHGLISLGSQDPLRNKQLGDSIPQNAWMQQSSKENKQKILGIMKQKETRKAKARGRKENHMQKRYKTKQKVGTKTRRDGQSSRRQGGGNQVEGVKESTRVSLTISEEEMAWTKQGFIGCVLNIDALQRLQQKIVEEGLLSVKIIPMGGEKVFIKVDEEEDFRELVKESQNFFHQWFSVIREWEPNDVWGARYTWCRVYGVPVHAWRKRVFSALTISFGKLIKIDPITESMQRLDMARILVRTSIVEFINKVCKIQINNETFIIRITEEMCECLNKEQKVEYGENSAEDDGYDTENSDDSCIPPSMEDMEEGEFKRRVEENFEQLMQAADATNMCTEEPHLENQNKRSINDEAAHEKEEGIKDTLEIDKTTNKEDMCDSKNRKEGTNYGGPISPSQQNMENEINQVSGNAQKEVENGMGYYQQESPISSSGLNEPNSAHYMKEDQCFMESPCHNRSESRNEELETTQVVQKGADCTNKEKIKGKATGENAVEVPQNSKRSSLLIGGERDMLEQRSTTKQAYKERRRRRSTILKEKKKAMKKGKKPSSSCTCSKHHQSQTKVPSKVVVNLLESEIECSSWRILHGETKEIAKDVWDYGKDVGLIHKGEEGEILQELVVGGERGEKVQ</sequence>
<keyword evidence="3" id="KW-1185">Reference proteome</keyword>
<protein>
    <submittedName>
        <fullName evidence="2">Uncharacterized protein</fullName>
    </submittedName>
</protein>
<dbReference type="EMBL" id="DF973335">
    <property type="protein sequence ID" value="GAU26396.1"/>
    <property type="molecule type" value="Genomic_DNA"/>
</dbReference>
<name>A0A2Z6M3E9_TRISU</name>
<dbReference type="PANTHER" id="PTHR34427">
    <property type="entry name" value="DUF4283 DOMAIN PROTEIN"/>
    <property type="match status" value="1"/>
</dbReference>
<dbReference type="PANTHER" id="PTHR34427:SF5">
    <property type="entry name" value="DUF4283 DOMAIN-CONTAINING PROTEIN"/>
    <property type="match status" value="1"/>
</dbReference>
<organism evidence="2 3">
    <name type="scientific">Trifolium subterraneum</name>
    <name type="common">Subterranean clover</name>
    <dbReference type="NCBI Taxonomy" id="3900"/>
    <lineage>
        <taxon>Eukaryota</taxon>
        <taxon>Viridiplantae</taxon>
        <taxon>Streptophyta</taxon>
        <taxon>Embryophyta</taxon>
        <taxon>Tracheophyta</taxon>
        <taxon>Spermatophyta</taxon>
        <taxon>Magnoliopsida</taxon>
        <taxon>eudicotyledons</taxon>
        <taxon>Gunneridae</taxon>
        <taxon>Pentapetalae</taxon>
        <taxon>rosids</taxon>
        <taxon>fabids</taxon>
        <taxon>Fabales</taxon>
        <taxon>Fabaceae</taxon>
        <taxon>Papilionoideae</taxon>
        <taxon>50 kb inversion clade</taxon>
        <taxon>NPAAA clade</taxon>
        <taxon>Hologalegina</taxon>
        <taxon>IRL clade</taxon>
        <taxon>Trifolieae</taxon>
        <taxon>Trifolium</taxon>
    </lineage>
</organism>
<dbReference type="Proteomes" id="UP000242715">
    <property type="component" value="Unassembled WGS sequence"/>
</dbReference>
<evidence type="ECO:0000313" key="2">
    <source>
        <dbReference type="EMBL" id="GAU26396.1"/>
    </source>
</evidence>
<feature type="compositionally biased region" description="Acidic residues" evidence="1">
    <location>
        <begin position="363"/>
        <end position="375"/>
    </location>
</feature>
<feature type="compositionally biased region" description="Basic residues" evidence="1">
    <location>
        <begin position="600"/>
        <end position="621"/>
    </location>
</feature>
<dbReference type="OrthoDB" id="1749483at2759"/>
<feature type="compositionally biased region" description="Basic and acidic residues" evidence="1">
    <location>
        <begin position="452"/>
        <end position="462"/>
    </location>
</feature>
<evidence type="ECO:0000313" key="3">
    <source>
        <dbReference type="Proteomes" id="UP000242715"/>
    </source>
</evidence>
<feature type="region of interest" description="Disordered" evidence="1">
    <location>
        <begin position="452"/>
        <end position="475"/>
    </location>
</feature>
<proteinExistence type="predicted"/>
<feature type="region of interest" description="Disordered" evidence="1">
    <location>
        <begin position="123"/>
        <end position="174"/>
    </location>
</feature>
<accession>A0A2Z6M3E9</accession>
<feature type="compositionally biased region" description="Basic residues" evidence="1">
    <location>
        <begin position="140"/>
        <end position="152"/>
    </location>
</feature>
<dbReference type="AlphaFoldDB" id="A0A2Z6M3E9"/>
<feature type="region of interest" description="Disordered" evidence="1">
    <location>
        <begin position="361"/>
        <end position="383"/>
    </location>
</feature>
<feature type="region of interest" description="Disordered" evidence="1">
    <location>
        <begin position="563"/>
        <end position="634"/>
    </location>
</feature>
<gene>
    <name evidence="2" type="ORF">TSUD_278410</name>
</gene>
<reference evidence="3" key="1">
    <citation type="journal article" date="2017" name="Front. Plant Sci.">
        <title>Climate Clever Clovers: New Paradigm to Reduce the Environmental Footprint of Ruminants by Breeding Low Methanogenic Forages Utilizing Haplotype Variation.</title>
        <authorList>
            <person name="Kaur P."/>
            <person name="Appels R."/>
            <person name="Bayer P.E."/>
            <person name="Keeble-Gagnere G."/>
            <person name="Wang J."/>
            <person name="Hirakawa H."/>
            <person name="Shirasawa K."/>
            <person name="Vercoe P."/>
            <person name="Stefanova K."/>
            <person name="Durmic Z."/>
            <person name="Nichols P."/>
            <person name="Revell C."/>
            <person name="Isobe S.N."/>
            <person name="Edwards D."/>
            <person name="Erskine W."/>
        </authorList>
    </citation>
    <scope>NUCLEOTIDE SEQUENCE [LARGE SCALE GENOMIC DNA]</scope>
    <source>
        <strain evidence="3">cv. Daliak</strain>
    </source>
</reference>
<feature type="compositionally biased region" description="Basic and acidic residues" evidence="1">
    <location>
        <begin position="123"/>
        <end position="139"/>
    </location>
</feature>
<evidence type="ECO:0000256" key="1">
    <source>
        <dbReference type="SAM" id="MobiDB-lite"/>
    </source>
</evidence>